<sequence length="114" mass="13259">MKYNNDFQFDLKVGQAKEQELGNILNDKTIEVKYDLRALETNNVYVEYQSRGKLSGISTTKSDYYCFAFGETYHLIETKILKERCRKYLNTNRDKLGGDNNTSKGILLPINELF</sequence>
<gene>
    <name evidence="1" type="ORF">UFOVP627_54</name>
</gene>
<organism evidence="1">
    <name type="scientific">uncultured Caudovirales phage</name>
    <dbReference type="NCBI Taxonomy" id="2100421"/>
    <lineage>
        <taxon>Viruses</taxon>
        <taxon>Duplodnaviria</taxon>
        <taxon>Heunggongvirae</taxon>
        <taxon>Uroviricota</taxon>
        <taxon>Caudoviricetes</taxon>
        <taxon>Peduoviridae</taxon>
        <taxon>Maltschvirus</taxon>
        <taxon>Maltschvirus maltsch</taxon>
    </lineage>
</organism>
<evidence type="ECO:0000313" key="1">
    <source>
        <dbReference type="EMBL" id="CAB4153922.1"/>
    </source>
</evidence>
<reference evidence="1" key="1">
    <citation type="submission" date="2020-04" db="EMBL/GenBank/DDBJ databases">
        <authorList>
            <person name="Chiriac C."/>
            <person name="Salcher M."/>
            <person name="Ghai R."/>
            <person name="Kavagutti S V."/>
        </authorList>
    </citation>
    <scope>NUCLEOTIDE SEQUENCE</scope>
</reference>
<protein>
    <submittedName>
        <fullName evidence="1">Uncharacterized protein</fullName>
    </submittedName>
</protein>
<proteinExistence type="predicted"/>
<dbReference type="EMBL" id="LR796606">
    <property type="protein sequence ID" value="CAB4153922.1"/>
    <property type="molecule type" value="Genomic_DNA"/>
</dbReference>
<accession>A0A6J5N550</accession>
<name>A0A6J5N550_9CAUD</name>